<keyword evidence="3" id="KW-0813">Transport</keyword>
<evidence type="ECO:0000256" key="4">
    <source>
        <dbReference type="ARBA" id="ARBA00022692"/>
    </source>
</evidence>
<keyword evidence="6 7" id="KW-0472">Membrane</keyword>
<dbReference type="GeneID" id="9578302"/>
<evidence type="ECO:0000256" key="7">
    <source>
        <dbReference type="SAM" id="Phobius"/>
    </source>
</evidence>
<evidence type="ECO:0000313" key="9">
    <source>
        <dbReference type="EMBL" id="EFE38883.1"/>
    </source>
</evidence>
<accession>D4DGU7</accession>
<dbReference type="Pfam" id="PF07690">
    <property type="entry name" value="MFS_1"/>
    <property type="match status" value="1"/>
</dbReference>
<evidence type="ECO:0000256" key="2">
    <source>
        <dbReference type="ARBA" id="ARBA00007520"/>
    </source>
</evidence>
<dbReference type="PANTHER" id="PTHR23501:SF12">
    <property type="entry name" value="MAJOR FACILITATOR SUPERFAMILY (MFS) PROFILE DOMAIN-CONTAINING PROTEIN-RELATED"/>
    <property type="match status" value="1"/>
</dbReference>
<keyword evidence="5 7" id="KW-1133">Transmembrane helix</keyword>
<dbReference type="PANTHER" id="PTHR23501">
    <property type="entry name" value="MAJOR FACILITATOR SUPERFAMILY"/>
    <property type="match status" value="1"/>
</dbReference>
<feature type="transmembrane region" description="Helical" evidence="7">
    <location>
        <begin position="371"/>
        <end position="390"/>
    </location>
</feature>
<name>D4DGU7_TRIVH</name>
<gene>
    <name evidence="9" type="ORF">TRV_06402</name>
</gene>
<evidence type="ECO:0000313" key="10">
    <source>
        <dbReference type="Proteomes" id="UP000008383"/>
    </source>
</evidence>
<feature type="transmembrane region" description="Helical" evidence="7">
    <location>
        <begin position="433"/>
        <end position="454"/>
    </location>
</feature>
<evidence type="ECO:0000256" key="6">
    <source>
        <dbReference type="ARBA" id="ARBA00023136"/>
    </source>
</evidence>
<feature type="transmembrane region" description="Helical" evidence="7">
    <location>
        <begin position="221"/>
        <end position="246"/>
    </location>
</feature>
<dbReference type="InterPro" id="IPR020846">
    <property type="entry name" value="MFS_dom"/>
</dbReference>
<feature type="transmembrane region" description="Helical" evidence="7">
    <location>
        <begin position="52"/>
        <end position="72"/>
    </location>
</feature>
<feature type="transmembrane region" description="Helical" evidence="7">
    <location>
        <begin position="466"/>
        <end position="489"/>
    </location>
</feature>
<feature type="domain" description="Major facilitator superfamily (MFS) profile" evidence="8">
    <location>
        <begin position="55"/>
        <end position="532"/>
    </location>
</feature>
<dbReference type="Gene3D" id="1.20.1250.20">
    <property type="entry name" value="MFS general substrate transporter like domains"/>
    <property type="match status" value="1"/>
</dbReference>
<feature type="transmembrane region" description="Helical" evidence="7">
    <location>
        <begin position="178"/>
        <end position="201"/>
    </location>
</feature>
<dbReference type="RefSeq" id="XP_003019528.1">
    <property type="nucleotide sequence ID" value="XM_003019482.1"/>
</dbReference>
<comment type="similarity">
    <text evidence="2">Belongs to the major facilitator superfamily. TCR/Tet family.</text>
</comment>
<dbReference type="HOGENOM" id="CLU_000960_22_1_1"/>
<proteinExistence type="inferred from homology"/>
<reference evidence="10" key="1">
    <citation type="journal article" date="2011" name="Genome Biol.">
        <title>Comparative and functional genomics provide insights into the pathogenicity of dermatophytic fungi.</title>
        <authorList>
            <person name="Burmester A."/>
            <person name="Shelest E."/>
            <person name="Gloeckner G."/>
            <person name="Heddergott C."/>
            <person name="Schindler S."/>
            <person name="Staib P."/>
            <person name="Heidel A."/>
            <person name="Felder M."/>
            <person name="Petzold A."/>
            <person name="Szafranski K."/>
            <person name="Feuermann M."/>
            <person name="Pedruzzi I."/>
            <person name="Priebe S."/>
            <person name="Groth M."/>
            <person name="Winkler R."/>
            <person name="Li W."/>
            <person name="Kniemeyer O."/>
            <person name="Schroeckh V."/>
            <person name="Hertweck C."/>
            <person name="Hube B."/>
            <person name="White T.C."/>
            <person name="Platzer M."/>
            <person name="Guthke R."/>
            <person name="Heitman J."/>
            <person name="Woestemeyer J."/>
            <person name="Zipfel P.F."/>
            <person name="Monod M."/>
            <person name="Brakhage A.A."/>
        </authorList>
    </citation>
    <scope>NUCLEOTIDE SEQUENCE [LARGE SCALE GENOMIC DNA]</scope>
    <source>
        <strain evidence="10">HKI 0517</strain>
    </source>
</reference>
<dbReference type="GO" id="GO:0005886">
    <property type="term" value="C:plasma membrane"/>
    <property type="evidence" value="ECO:0007669"/>
    <property type="project" value="TreeGrafter"/>
</dbReference>
<dbReference type="AlphaFoldDB" id="D4DGU7"/>
<sequence length="577" mass="62020">MDTPAQSSVPASGQASIYSIERPLTNTIDNSEKAVGDDSHATIPPRVHGWKWFLVCCVLYSSAFLYGLDTTIVADVQVPIVERFGSVDKLSWLGTGFPLGSVATILPIGALYNIFDIKYVYIISLALFEGGSALCGGAPNMNSLIVGRVMAGIGGCGMYLGVLNYIAIFTTLRRRPVYMGLTGIVWGAGAILGPVIGGSFADSPATWRWVSFTCLDIITPISNIFQAFYINLVLAAITLPALFLLVPRHNASPDGSVLSKFKELDIIGMVLNGGVYFLWVMVLTFAGVTWKWNDGRIIALFVLFGVTLIAFILQQYFAIFTTPARRAFPGTFLRRRSLIILYISTCCSNSAFFVGAYYIPLFFQFTRGDSAIAAAVRLLPFVMVTITVIMSSGALMPVFGYYMPWYSISGIFLVAGSALMYTVDAQTPTANIYGYSVLLAIGAGAIAQAAYSVAAAKVKGVEVNQAVTFINLAQLGATVLCLAISGTIFQNLALRNLETALAQYGDYSREQLISAIAGAKSDILIHGTPEVKEAAINAIVSAMKNVYVSLIAAGGVVLTTSFFLKREKLFMKMEAVG</sequence>
<comment type="caution">
    <text evidence="9">The sequence shown here is derived from an EMBL/GenBank/DDBJ whole genome shotgun (WGS) entry which is preliminary data.</text>
</comment>
<dbReference type="SUPFAM" id="SSF103473">
    <property type="entry name" value="MFS general substrate transporter"/>
    <property type="match status" value="1"/>
</dbReference>
<dbReference type="OrthoDB" id="10021397at2759"/>
<dbReference type="Proteomes" id="UP000008383">
    <property type="component" value="Unassembled WGS sequence"/>
</dbReference>
<feature type="transmembrane region" description="Helical" evidence="7">
    <location>
        <begin position="145"/>
        <end position="166"/>
    </location>
</feature>
<dbReference type="GO" id="GO:0022857">
    <property type="term" value="F:transmembrane transporter activity"/>
    <property type="evidence" value="ECO:0007669"/>
    <property type="project" value="InterPro"/>
</dbReference>
<dbReference type="InterPro" id="IPR011701">
    <property type="entry name" value="MFS"/>
</dbReference>
<feature type="transmembrane region" description="Helical" evidence="7">
    <location>
        <begin position="119"/>
        <end position="139"/>
    </location>
</feature>
<evidence type="ECO:0000256" key="1">
    <source>
        <dbReference type="ARBA" id="ARBA00004141"/>
    </source>
</evidence>
<feature type="transmembrane region" description="Helical" evidence="7">
    <location>
        <begin position="92"/>
        <end position="112"/>
    </location>
</feature>
<dbReference type="InterPro" id="IPR036259">
    <property type="entry name" value="MFS_trans_sf"/>
</dbReference>
<comment type="subcellular location">
    <subcellularLocation>
        <location evidence="1">Membrane</location>
        <topology evidence="1">Multi-pass membrane protein</topology>
    </subcellularLocation>
</comment>
<dbReference type="PROSITE" id="PS50850">
    <property type="entry name" value="MFS"/>
    <property type="match status" value="1"/>
</dbReference>
<protein>
    <recommendedName>
        <fullName evidence="8">Major facilitator superfamily (MFS) profile domain-containing protein</fullName>
    </recommendedName>
</protein>
<evidence type="ECO:0000256" key="3">
    <source>
        <dbReference type="ARBA" id="ARBA00022448"/>
    </source>
</evidence>
<evidence type="ECO:0000259" key="8">
    <source>
        <dbReference type="PROSITE" id="PS50850"/>
    </source>
</evidence>
<feature type="transmembrane region" description="Helical" evidence="7">
    <location>
        <begin position="339"/>
        <end position="359"/>
    </location>
</feature>
<organism evidence="9 10">
    <name type="scientific">Trichophyton verrucosum (strain HKI 0517)</name>
    <dbReference type="NCBI Taxonomy" id="663202"/>
    <lineage>
        <taxon>Eukaryota</taxon>
        <taxon>Fungi</taxon>
        <taxon>Dikarya</taxon>
        <taxon>Ascomycota</taxon>
        <taxon>Pezizomycotina</taxon>
        <taxon>Eurotiomycetes</taxon>
        <taxon>Eurotiomycetidae</taxon>
        <taxon>Onygenales</taxon>
        <taxon>Arthrodermataceae</taxon>
        <taxon>Trichophyton</taxon>
    </lineage>
</organism>
<keyword evidence="4 7" id="KW-0812">Transmembrane</keyword>
<evidence type="ECO:0000256" key="5">
    <source>
        <dbReference type="ARBA" id="ARBA00022989"/>
    </source>
</evidence>
<feature type="transmembrane region" description="Helical" evidence="7">
    <location>
        <begin position="546"/>
        <end position="564"/>
    </location>
</feature>
<feature type="transmembrane region" description="Helical" evidence="7">
    <location>
        <begin position="266"/>
        <end position="290"/>
    </location>
</feature>
<dbReference type="KEGG" id="tve:TRV_06402"/>
<keyword evidence="10" id="KW-1185">Reference proteome</keyword>
<feature type="transmembrane region" description="Helical" evidence="7">
    <location>
        <begin position="296"/>
        <end position="318"/>
    </location>
</feature>
<dbReference type="EMBL" id="ACYE01000364">
    <property type="protein sequence ID" value="EFE38883.1"/>
    <property type="molecule type" value="Genomic_DNA"/>
</dbReference>
<feature type="transmembrane region" description="Helical" evidence="7">
    <location>
        <begin position="402"/>
        <end position="421"/>
    </location>
</feature>